<dbReference type="PANTHER" id="PTHR22953">
    <property type="entry name" value="ACID PHOSPHATASE RELATED"/>
    <property type="match status" value="1"/>
</dbReference>
<dbReference type="SUPFAM" id="SSF56300">
    <property type="entry name" value="Metallo-dependent phosphatases"/>
    <property type="match status" value="1"/>
</dbReference>
<feature type="domain" description="Calcineurin-like phosphoesterase" evidence="2">
    <location>
        <begin position="80"/>
        <end position="152"/>
    </location>
</feature>
<dbReference type="GO" id="GO:0003993">
    <property type="term" value="F:acid phosphatase activity"/>
    <property type="evidence" value="ECO:0007669"/>
    <property type="project" value="InterPro"/>
</dbReference>
<dbReference type="InterPro" id="IPR004843">
    <property type="entry name" value="Calcineurin-like_PHP"/>
</dbReference>
<dbReference type="KEGG" id="mng:MNEG_16295"/>
<dbReference type="OrthoDB" id="407721at2759"/>
<dbReference type="AlphaFoldDB" id="A0A0D2LI34"/>
<evidence type="ECO:0000313" key="4">
    <source>
        <dbReference type="Proteomes" id="UP000054498"/>
    </source>
</evidence>
<organism evidence="3 4">
    <name type="scientific">Monoraphidium neglectum</name>
    <dbReference type="NCBI Taxonomy" id="145388"/>
    <lineage>
        <taxon>Eukaryota</taxon>
        <taxon>Viridiplantae</taxon>
        <taxon>Chlorophyta</taxon>
        <taxon>core chlorophytes</taxon>
        <taxon>Chlorophyceae</taxon>
        <taxon>CS clade</taxon>
        <taxon>Sphaeropleales</taxon>
        <taxon>Selenastraceae</taxon>
        <taxon>Monoraphidium</taxon>
    </lineage>
</organism>
<accession>A0A0D2LI34</accession>
<evidence type="ECO:0000313" key="3">
    <source>
        <dbReference type="EMBL" id="KIY91669.1"/>
    </source>
</evidence>
<sequence>MPNGGSYALCALQIEFQPDGTVFAAYNTRYPVPQDKTKAKPFPNKFTKKNPSPDNNLYYSWDVPGTAHFIALTSYIPNDTFTVNTAQYKWLEADLKKFDRKATPWLIVYFHAPFVSSYEASFKQVECMRLTYEPLLYKYGTNLILNGHVHAYERFYNNYNYTLDRCGPVHITTRASAGGQQHRAA</sequence>
<dbReference type="STRING" id="145388.A0A0D2LI34"/>
<keyword evidence="4" id="KW-1185">Reference proteome</keyword>
<keyword evidence="1" id="KW-0732">Signal</keyword>
<protein>
    <recommendedName>
        <fullName evidence="2">Calcineurin-like phosphoesterase domain-containing protein</fullName>
    </recommendedName>
</protein>
<dbReference type="InterPro" id="IPR039331">
    <property type="entry name" value="PAPs-like"/>
</dbReference>
<dbReference type="PANTHER" id="PTHR22953:SF153">
    <property type="entry name" value="PURPLE ACID PHOSPHATASE"/>
    <property type="match status" value="1"/>
</dbReference>
<dbReference type="RefSeq" id="XP_013890689.1">
    <property type="nucleotide sequence ID" value="XM_014035235.1"/>
</dbReference>
<proteinExistence type="predicted"/>
<name>A0A0D2LI34_9CHLO</name>
<dbReference type="EMBL" id="KK106423">
    <property type="protein sequence ID" value="KIY91669.1"/>
    <property type="molecule type" value="Genomic_DNA"/>
</dbReference>
<dbReference type="Pfam" id="PF00149">
    <property type="entry name" value="Metallophos"/>
    <property type="match status" value="1"/>
</dbReference>
<evidence type="ECO:0000256" key="1">
    <source>
        <dbReference type="ARBA" id="ARBA00022729"/>
    </source>
</evidence>
<reference evidence="3 4" key="1">
    <citation type="journal article" date="2013" name="BMC Genomics">
        <title>Reconstruction of the lipid metabolism for the microalga Monoraphidium neglectum from its genome sequence reveals characteristics suitable for biofuel production.</title>
        <authorList>
            <person name="Bogen C."/>
            <person name="Al-Dilaimi A."/>
            <person name="Albersmeier A."/>
            <person name="Wichmann J."/>
            <person name="Grundmann M."/>
            <person name="Rupp O."/>
            <person name="Lauersen K.J."/>
            <person name="Blifernez-Klassen O."/>
            <person name="Kalinowski J."/>
            <person name="Goesmann A."/>
            <person name="Mussgnug J.H."/>
            <person name="Kruse O."/>
        </authorList>
    </citation>
    <scope>NUCLEOTIDE SEQUENCE [LARGE SCALE GENOMIC DNA]</scope>
    <source>
        <strain evidence="3 4">SAG 48.87</strain>
    </source>
</reference>
<evidence type="ECO:0000259" key="2">
    <source>
        <dbReference type="Pfam" id="PF00149"/>
    </source>
</evidence>
<dbReference type="Proteomes" id="UP000054498">
    <property type="component" value="Unassembled WGS sequence"/>
</dbReference>
<dbReference type="GeneID" id="25734040"/>
<dbReference type="InterPro" id="IPR029052">
    <property type="entry name" value="Metallo-depent_PP-like"/>
</dbReference>
<dbReference type="Gene3D" id="3.60.21.10">
    <property type="match status" value="1"/>
</dbReference>
<gene>
    <name evidence="3" type="ORF">MNEG_16295</name>
</gene>